<name>A0ABP0C0V2_9PEZI</name>
<keyword evidence="7" id="KW-0862">Zinc</keyword>
<feature type="region of interest" description="Disordered" evidence="13">
    <location>
        <begin position="1217"/>
        <end position="1250"/>
    </location>
</feature>
<dbReference type="Gene3D" id="1.10.150.390">
    <property type="match status" value="1"/>
</dbReference>
<evidence type="ECO:0000256" key="9">
    <source>
        <dbReference type="ARBA" id="ARBA00023163"/>
    </source>
</evidence>
<evidence type="ECO:0000256" key="3">
    <source>
        <dbReference type="ARBA" id="ARBA00022478"/>
    </source>
</evidence>
<keyword evidence="16" id="KW-1185">Reference proteome</keyword>
<dbReference type="CDD" id="cd02583">
    <property type="entry name" value="RNAP_III_RPC1_N"/>
    <property type="match status" value="1"/>
</dbReference>
<evidence type="ECO:0000256" key="11">
    <source>
        <dbReference type="ARBA" id="ARBA00048552"/>
    </source>
</evidence>
<dbReference type="InterPro" id="IPR035697">
    <property type="entry name" value="RNAP_III_RPC1_N"/>
</dbReference>
<keyword evidence="10" id="KW-0539">Nucleus</keyword>
<keyword evidence="3 12" id="KW-0240">DNA-directed RNA polymerase</keyword>
<dbReference type="EMBL" id="CAWUHD010000060">
    <property type="protein sequence ID" value="CAK7225476.1"/>
    <property type="molecule type" value="Genomic_DNA"/>
</dbReference>
<proteinExistence type="inferred from homology"/>
<evidence type="ECO:0000256" key="1">
    <source>
        <dbReference type="ARBA" id="ARBA00004123"/>
    </source>
</evidence>
<dbReference type="InterPro" id="IPR042102">
    <property type="entry name" value="RNA_pol_Rpb1_3_sf"/>
</dbReference>
<evidence type="ECO:0000256" key="6">
    <source>
        <dbReference type="ARBA" id="ARBA00022723"/>
    </source>
</evidence>
<keyword evidence="4 12" id="KW-0808">Transferase</keyword>
<organism evidence="15 16">
    <name type="scientific">Sporothrix eucalyptigena</name>
    <dbReference type="NCBI Taxonomy" id="1812306"/>
    <lineage>
        <taxon>Eukaryota</taxon>
        <taxon>Fungi</taxon>
        <taxon>Dikarya</taxon>
        <taxon>Ascomycota</taxon>
        <taxon>Pezizomycotina</taxon>
        <taxon>Sordariomycetes</taxon>
        <taxon>Sordariomycetidae</taxon>
        <taxon>Ophiostomatales</taxon>
        <taxon>Ophiostomataceae</taxon>
        <taxon>Sporothrix</taxon>
    </lineage>
</organism>
<evidence type="ECO:0000256" key="5">
    <source>
        <dbReference type="ARBA" id="ARBA00022695"/>
    </source>
</evidence>
<dbReference type="SMART" id="SM00663">
    <property type="entry name" value="RPOLA_N"/>
    <property type="match status" value="1"/>
</dbReference>
<comment type="catalytic activity">
    <reaction evidence="11 12">
        <text>RNA(n) + a ribonucleoside 5'-triphosphate = RNA(n+1) + diphosphate</text>
        <dbReference type="Rhea" id="RHEA:21248"/>
        <dbReference type="Rhea" id="RHEA-COMP:14527"/>
        <dbReference type="Rhea" id="RHEA-COMP:17342"/>
        <dbReference type="ChEBI" id="CHEBI:33019"/>
        <dbReference type="ChEBI" id="CHEBI:61557"/>
        <dbReference type="ChEBI" id="CHEBI:140395"/>
        <dbReference type="EC" id="2.7.7.6"/>
    </reaction>
</comment>
<sequence length="1463" mass="161820">MTASSSTCKEQVVDKSPKRFKGLKFGIQSPQDILQQSVLEISDPLLFDIQRNRAIVEHGPLDSRLGLSSKTQGKCGTCLQQLAACPGHFGHIRLPLPVFHIGYFGFMVKILQKICKDCGRVLLDEKHRQDFLRKLQQRGLGRLQRAETMKEILEKCKECKTCPCCFTVNGIVAKVGTLKIGHDRYVTFRKSKAANRVAPPGKVQFDASFDEAKKYNPEIGRHLHRAIEDLNPLRVLRLFRKIRPSDFVLLGLDPLVGEGQPDMFLWQYVPAPPVCIRPSVSQYSGSTEDDLTAKLADIVHVCGILRTSLGSGTPMSVIKEHWDLLQLQLAVYINGELQKQLTPYASSKDKEVRGLSQRLKGKQGRFRGNLSGKRVDFSGRTVISPDPNLGIDEVAVPLHVATDLTYPERVTRINFKKIRERVRRGPYAWPGAKAVIKREADGIDGSYKLDLRFGDRSQQAKDLKVGDIVERHLQDGDVVLFNRQPSLHKLSIMAHRVKVRPWRTFRLNECVCTPYGADFDGDEMNLHVPQTEEARAEALTLMGVQYNLVTPKNGETIIAAIQDFITASYIISSKDRFFPRQEFTYLCAHMTGAGEHVDLPVPAILKPEALWTGKQVFDVLIRPNRSSNVLVNLEAKCKAFKPSSQTKEAPEMGFDDNYIIIQNSKVLCGRMDKAIVGSGKKDSLFYVILRHHGPDKAVAAMNRLARLCARYIGTFGVSTGVVDVFPTATLQTKMALLINDANRACDDLITQFNDGKLAKAPGCDLDQTLENAISGVLSRVRSSAGDLCLETLSKHNAPIAMASSGAKGLAINVAQMVAVVGQQIIGGQRVRSGFQDRSLPHYLKNSRQPSASGFVGSSFYSGLLPTEFFFHAMSGREGLVDTAVKTAETGYMSRRLMKSLEDLATQYDGSVRTSAREVVQFKFGDDGLDPAEMEGPSAVPVNFMRTWKYAENTTRDNAEVSLEPDEVVARCAVLLARERKKYKRCHFKTNAILDENNVSDAAVDLYEGAGAFLDSIQAFVQQRADYRQRVYKLLNNLDATDKVAKIAATTLETFVGTCLKKYQKAYTEPSHAVGSIGAQSIGEPGTQMTLKTFHFAGVAGMSITEGVPRINEIINASASIKTPIVTCPLIEPHKTEAARLVKNRIERTHVGDVLQSVEEEWGGDEGRLILEVDVHALDSLQLGLRLKDIAATIQTAKKIMVAPERVVVDHEKHTVSVVIRPGDPHPRRTRDKRENLPKTRPGRELNPDKDDLHERADFLRHKLPAVILAGIPVAARAVIQREGDTHTVYVEGSGLRHCINTDGVYGARVTSNDILETDAVLGIEAARTTIVREITAVMRDMNIDPRHMALLADVMTYKGQVLGITRFGLAKTRDSVLQLASFEKTADHLFAAAAALQSDPVHGVSELVIMGQTIGLGTGSVSVVKELKLQVGDLQKRPTVFEDAWEASVRPQKKMRGVHRLVL</sequence>
<dbReference type="Pfam" id="PF05000">
    <property type="entry name" value="RNA_pol_Rpb1_4"/>
    <property type="match status" value="1"/>
</dbReference>
<dbReference type="InterPro" id="IPR015700">
    <property type="entry name" value="RPC1"/>
</dbReference>
<keyword evidence="6" id="KW-0479">Metal-binding</keyword>
<dbReference type="InterPro" id="IPR007066">
    <property type="entry name" value="RNA_pol_Rpb1_3"/>
</dbReference>
<dbReference type="PANTHER" id="PTHR48446">
    <property type="entry name" value="DNA-DIRECTED RNA POLYMERASE SUBUNIT BETA' N-TERMINAL SECTION"/>
    <property type="match status" value="1"/>
</dbReference>
<comment type="subcellular location">
    <subcellularLocation>
        <location evidence="1">Nucleus</location>
    </subcellularLocation>
</comment>
<dbReference type="GO" id="GO:0003899">
    <property type="term" value="F:DNA-directed RNA polymerase activity"/>
    <property type="evidence" value="ECO:0007669"/>
    <property type="project" value="UniProtKB-EC"/>
</dbReference>
<feature type="domain" description="RNA polymerase N-terminal" evidence="14">
    <location>
        <begin position="262"/>
        <end position="572"/>
    </location>
</feature>
<evidence type="ECO:0000256" key="8">
    <source>
        <dbReference type="ARBA" id="ARBA00022842"/>
    </source>
</evidence>
<dbReference type="InterPro" id="IPR007080">
    <property type="entry name" value="RNA_pol_Rpb1_1"/>
</dbReference>
<dbReference type="GO" id="GO:0000428">
    <property type="term" value="C:DNA-directed RNA polymerase complex"/>
    <property type="evidence" value="ECO:0007669"/>
    <property type="project" value="UniProtKB-KW"/>
</dbReference>
<comment type="similarity">
    <text evidence="2 12">Belongs to the RNA polymerase beta' chain family.</text>
</comment>
<evidence type="ECO:0000256" key="7">
    <source>
        <dbReference type="ARBA" id="ARBA00022833"/>
    </source>
</evidence>
<evidence type="ECO:0000313" key="15">
    <source>
        <dbReference type="EMBL" id="CAK7225476.1"/>
    </source>
</evidence>
<evidence type="ECO:0000256" key="10">
    <source>
        <dbReference type="ARBA" id="ARBA00023242"/>
    </source>
</evidence>
<evidence type="ECO:0000259" key="14">
    <source>
        <dbReference type="SMART" id="SM00663"/>
    </source>
</evidence>
<evidence type="ECO:0000256" key="12">
    <source>
        <dbReference type="RuleBase" id="RU004279"/>
    </source>
</evidence>
<dbReference type="PANTHER" id="PTHR48446:SF1">
    <property type="entry name" value="DNA-DIRECTED RNA POLYMERASE SUBUNIT BETA' N-TERMINAL SECTION"/>
    <property type="match status" value="1"/>
</dbReference>
<dbReference type="Gene3D" id="2.40.40.20">
    <property type="match status" value="1"/>
</dbReference>
<evidence type="ECO:0000256" key="4">
    <source>
        <dbReference type="ARBA" id="ARBA00022679"/>
    </source>
</evidence>
<dbReference type="Gene3D" id="4.10.860.120">
    <property type="entry name" value="RNA polymerase II, clamp domain"/>
    <property type="match status" value="1"/>
</dbReference>
<gene>
    <name evidence="15" type="primary">RPO31_2</name>
    <name evidence="15" type="ORF">SEUCBS140593_005915</name>
</gene>
<dbReference type="Proteomes" id="UP001642482">
    <property type="component" value="Unassembled WGS sequence"/>
</dbReference>
<dbReference type="Pfam" id="PF00623">
    <property type="entry name" value="RNA_pol_Rpb1_2"/>
    <property type="match status" value="1"/>
</dbReference>
<keyword evidence="8" id="KW-0460">Magnesium</keyword>
<protein>
    <recommendedName>
        <fullName evidence="12">DNA-directed RNA polymerase subunit</fullName>
        <ecNumber evidence="12">2.7.7.6</ecNumber>
    </recommendedName>
</protein>
<accession>A0ABP0C0V2</accession>
<keyword evidence="9 12" id="KW-0804">Transcription</keyword>
<evidence type="ECO:0000256" key="13">
    <source>
        <dbReference type="SAM" id="MobiDB-lite"/>
    </source>
</evidence>
<reference evidence="15 16" key="1">
    <citation type="submission" date="2024-01" db="EMBL/GenBank/DDBJ databases">
        <authorList>
            <person name="Allen C."/>
            <person name="Tagirdzhanova G."/>
        </authorList>
    </citation>
    <scope>NUCLEOTIDE SEQUENCE [LARGE SCALE GENOMIC DNA]</scope>
</reference>
<feature type="compositionally biased region" description="Basic and acidic residues" evidence="13">
    <location>
        <begin position="1222"/>
        <end position="1250"/>
    </location>
</feature>
<dbReference type="InterPro" id="IPR007081">
    <property type="entry name" value="RNA_pol_Rpb1_5"/>
</dbReference>
<evidence type="ECO:0000313" key="16">
    <source>
        <dbReference type="Proteomes" id="UP001642482"/>
    </source>
</evidence>
<dbReference type="InterPro" id="IPR006592">
    <property type="entry name" value="RNA_pol_N"/>
</dbReference>
<dbReference type="Gene3D" id="3.30.1490.180">
    <property type="entry name" value="RNA polymerase ii"/>
    <property type="match status" value="1"/>
</dbReference>
<dbReference type="InterPro" id="IPR044893">
    <property type="entry name" value="RNA_pol_Rpb1_clamp_domain"/>
</dbReference>
<dbReference type="Gene3D" id="1.10.274.100">
    <property type="entry name" value="RNA polymerase Rpb1, domain 3"/>
    <property type="match status" value="1"/>
</dbReference>
<dbReference type="Gene3D" id="6.10.250.2940">
    <property type="match status" value="1"/>
</dbReference>
<keyword evidence="5 12" id="KW-0548">Nucleotidyltransferase</keyword>
<dbReference type="EC" id="2.7.7.6" evidence="12"/>
<dbReference type="Pfam" id="PF04997">
    <property type="entry name" value="RNA_pol_Rpb1_1"/>
    <property type="match status" value="1"/>
</dbReference>
<evidence type="ECO:0000256" key="2">
    <source>
        <dbReference type="ARBA" id="ARBA00006460"/>
    </source>
</evidence>
<comment type="function">
    <text evidence="12">DNA-dependent RNA polymerase catalyzes the transcription of DNA into RNA using the four ribonucleoside triphosphates as substrates.</text>
</comment>
<dbReference type="Pfam" id="PF04998">
    <property type="entry name" value="RNA_pol_Rpb1_5"/>
    <property type="match status" value="1"/>
</dbReference>
<dbReference type="SUPFAM" id="SSF64484">
    <property type="entry name" value="beta and beta-prime subunits of DNA dependent RNA-polymerase"/>
    <property type="match status" value="1"/>
</dbReference>
<dbReference type="InterPro" id="IPR007083">
    <property type="entry name" value="RNA_pol_Rpb1_4"/>
</dbReference>
<dbReference type="Pfam" id="PF04983">
    <property type="entry name" value="RNA_pol_Rpb1_3"/>
    <property type="match status" value="1"/>
</dbReference>
<dbReference type="Gene3D" id="6.20.50.80">
    <property type="match status" value="1"/>
</dbReference>
<dbReference type="Gene3D" id="1.10.132.30">
    <property type="match status" value="1"/>
</dbReference>
<dbReference type="InterPro" id="IPR000722">
    <property type="entry name" value="RNA_pol_asu"/>
</dbReference>
<dbReference type="NCBIfam" id="NF006336">
    <property type="entry name" value="PRK08566.1"/>
    <property type="match status" value="1"/>
</dbReference>
<dbReference type="InterPro" id="IPR038120">
    <property type="entry name" value="Rpb1_funnel_sf"/>
</dbReference>
<comment type="caution">
    <text evidence="15">The sequence shown here is derived from an EMBL/GenBank/DDBJ whole genome shotgun (WGS) entry which is preliminary data.</text>
</comment>